<gene>
    <name evidence="2" type="ORF">ANANG_G00084370</name>
</gene>
<protein>
    <submittedName>
        <fullName evidence="2">Uncharacterized protein</fullName>
    </submittedName>
</protein>
<dbReference type="EMBL" id="JAFIRN010000004">
    <property type="protein sequence ID" value="KAG5850619.1"/>
    <property type="molecule type" value="Genomic_DNA"/>
</dbReference>
<feature type="region of interest" description="Disordered" evidence="1">
    <location>
        <begin position="1"/>
        <end position="30"/>
    </location>
</feature>
<reference evidence="2" key="1">
    <citation type="submission" date="2021-01" db="EMBL/GenBank/DDBJ databases">
        <title>A chromosome-scale assembly of European eel, Anguilla anguilla.</title>
        <authorList>
            <person name="Henkel C."/>
            <person name="Jong-Raadsen S.A."/>
            <person name="Dufour S."/>
            <person name="Weltzien F.-A."/>
            <person name="Palstra A.P."/>
            <person name="Pelster B."/>
            <person name="Spaink H.P."/>
            <person name="Van Den Thillart G.E."/>
            <person name="Jansen H."/>
            <person name="Zahm M."/>
            <person name="Klopp C."/>
            <person name="Cedric C."/>
            <person name="Louis A."/>
            <person name="Berthelot C."/>
            <person name="Parey E."/>
            <person name="Roest Crollius H."/>
            <person name="Montfort J."/>
            <person name="Robinson-Rechavi M."/>
            <person name="Bucao C."/>
            <person name="Bouchez O."/>
            <person name="Gislard M."/>
            <person name="Lluch J."/>
            <person name="Milhes M."/>
            <person name="Lampietro C."/>
            <person name="Lopez Roques C."/>
            <person name="Donnadieu C."/>
            <person name="Braasch I."/>
            <person name="Desvignes T."/>
            <person name="Postlethwait J."/>
            <person name="Bobe J."/>
            <person name="Guiguen Y."/>
            <person name="Dirks R."/>
        </authorList>
    </citation>
    <scope>NUCLEOTIDE SEQUENCE</scope>
    <source>
        <strain evidence="2">Tag_6206</strain>
        <tissue evidence="2">Liver</tissue>
    </source>
</reference>
<keyword evidence="3" id="KW-1185">Reference proteome</keyword>
<feature type="compositionally biased region" description="Polar residues" evidence="1">
    <location>
        <begin position="9"/>
        <end position="18"/>
    </location>
</feature>
<evidence type="ECO:0000313" key="2">
    <source>
        <dbReference type="EMBL" id="KAG5850619.1"/>
    </source>
</evidence>
<accession>A0A9D3S0F9</accession>
<name>A0A9D3S0F9_ANGAN</name>
<proteinExistence type="predicted"/>
<organism evidence="2 3">
    <name type="scientific">Anguilla anguilla</name>
    <name type="common">European freshwater eel</name>
    <name type="synonym">Muraena anguilla</name>
    <dbReference type="NCBI Taxonomy" id="7936"/>
    <lineage>
        <taxon>Eukaryota</taxon>
        <taxon>Metazoa</taxon>
        <taxon>Chordata</taxon>
        <taxon>Craniata</taxon>
        <taxon>Vertebrata</taxon>
        <taxon>Euteleostomi</taxon>
        <taxon>Actinopterygii</taxon>
        <taxon>Neopterygii</taxon>
        <taxon>Teleostei</taxon>
        <taxon>Anguilliformes</taxon>
        <taxon>Anguillidae</taxon>
        <taxon>Anguilla</taxon>
    </lineage>
</organism>
<dbReference type="AlphaFoldDB" id="A0A9D3S0F9"/>
<dbReference type="Proteomes" id="UP001044222">
    <property type="component" value="Unassembled WGS sequence"/>
</dbReference>
<comment type="caution">
    <text evidence="2">The sequence shown here is derived from an EMBL/GenBank/DDBJ whole genome shotgun (WGS) entry which is preliminary data.</text>
</comment>
<evidence type="ECO:0000256" key="1">
    <source>
        <dbReference type="SAM" id="MobiDB-lite"/>
    </source>
</evidence>
<sequence>MPERKDGRQTTLNKNWDQTQREEIGSPGTHLMDVTVGRKEETTCRGAESPGYFCVVKRKWDAAQGGCR</sequence>
<evidence type="ECO:0000313" key="3">
    <source>
        <dbReference type="Proteomes" id="UP001044222"/>
    </source>
</evidence>